<gene>
    <name evidence="2" type="ORF">SAMN05421748_106219</name>
</gene>
<dbReference type="AlphaFoldDB" id="A0A285I491"/>
<keyword evidence="3" id="KW-1185">Reference proteome</keyword>
<name>A0A285I491_9ACTN</name>
<reference evidence="2 3" key="1">
    <citation type="submission" date="2017-09" db="EMBL/GenBank/DDBJ databases">
        <authorList>
            <person name="Ehlers B."/>
            <person name="Leendertz F.H."/>
        </authorList>
    </citation>
    <scope>NUCLEOTIDE SEQUENCE [LARGE SCALE GENOMIC DNA]</scope>
    <source>
        <strain evidence="2 3">CGMCC 4.6857</strain>
    </source>
</reference>
<evidence type="ECO:0000313" key="3">
    <source>
        <dbReference type="Proteomes" id="UP000219612"/>
    </source>
</evidence>
<evidence type="ECO:0000259" key="1">
    <source>
        <dbReference type="Pfam" id="PF22733"/>
    </source>
</evidence>
<organism evidence="2 3">
    <name type="scientific">Paractinoplanes atraurantiacus</name>
    <dbReference type="NCBI Taxonomy" id="1036182"/>
    <lineage>
        <taxon>Bacteria</taxon>
        <taxon>Bacillati</taxon>
        <taxon>Actinomycetota</taxon>
        <taxon>Actinomycetes</taxon>
        <taxon>Micromonosporales</taxon>
        <taxon>Micromonosporaceae</taxon>
        <taxon>Paractinoplanes</taxon>
    </lineage>
</organism>
<dbReference type="RefSeq" id="WP_097321029.1">
    <property type="nucleotide sequence ID" value="NZ_OBDY01000006.1"/>
</dbReference>
<sequence>MPALEAATFVLGTAVAKTACGLWAGENKLLNEIGNSAVDRVAAALTGGKQQRQFARIWEEAAEAVSDRLETWITTEFRTVEPAEREAAVLAVRDTFEQAALSEADLFKSDLDAGYLGRYLRSQSSDRAERAGLSDDGTRLYDLLLRESAAYTIEIARTLPAASVNALTELLARSRQIIGDLEAVLDRLPPAAGRRRLRT</sequence>
<dbReference type="InterPro" id="IPR054547">
    <property type="entry name" value="NNH1"/>
</dbReference>
<protein>
    <recommendedName>
        <fullName evidence="1">NACHT N-terminal Helical domain-containing protein</fullName>
    </recommendedName>
</protein>
<accession>A0A285I491</accession>
<proteinExistence type="predicted"/>
<feature type="domain" description="NACHT N-terminal Helical" evidence="1">
    <location>
        <begin position="11"/>
        <end position="186"/>
    </location>
</feature>
<dbReference type="Pfam" id="PF22733">
    <property type="entry name" value="NNH1"/>
    <property type="match status" value="1"/>
</dbReference>
<dbReference type="Proteomes" id="UP000219612">
    <property type="component" value="Unassembled WGS sequence"/>
</dbReference>
<dbReference type="EMBL" id="OBDY01000006">
    <property type="protein sequence ID" value="SNY41886.1"/>
    <property type="molecule type" value="Genomic_DNA"/>
</dbReference>
<evidence type="ECO:0000313" key="2">
    <source>
        <dbReference type="EMBL" id="SNY41886.1"/>
    </source>
</evidence>